<keyword evidence="8 11" id="KW-0663">Pyridoxal phosphate</keyword>
<protein>
    <recommendedName>
        <fullName evidence="11">Histidinol-phosphate aminotransferase</fullName>
        <ecNumber evidence="11">2.6.1.9</ecNumber>
    </recommendedName>
    <alternativeName>
        <fullName evidence="11">Imidazole acetol-phosphate transaminase</fullName>
    </alternativeName>
</protein>
<dbReference type="PANTHER" id="PTHR43643">
    <property type="entry name" value="HISTIDINOL-PHOSPHATE AMINOTRANSFERASE 2"/>
    <property type="match status" value="1"/>
</dbReference>
<dbReference type="InterPro" id="IPR004839">
    <property type="entry name" value="Aminotransferase_I/II_large"/>
</dbReference>
<evidence type="ECO:0000256" key="1">
    <source>
        <dbReference type="ARBA" id="ARBA00001933"/>
    </source>
</evidence>
<dbReference type="InterPro" id="IPR015422">
    <property type="entry name" value="PyrdxlP-dep_Trfase_small"/>
</dbReference>
<dbReference type="Gene3D" id="3.40.640.10">
    <property type="entry name" value="Type I PLP-dependent aspartate aminotransferase-like (Major domain)"/>
    <property type="match status" value="1"/>
</dbReference>
<dbReference type="GO" id="GO:0000105">
    <property type="term" value="P:L-histidine biosynthetic process"/>
    <property type="evidence" value="ECO:0007669"/>
    <property type="project" value="UniProtKB-UniRule"/>
</dbReference>
<dbReference type="GO" id="GO:0030170">
    <property type="term" value="F:pyridoxal phosphate binding"/>
    <property type="evidence" value="ECO:0007669"/>
    <property type="project" value="InterPro"/>
</dbReference>
<feature type="domain" description="Aminotransferase class I/classII large" evidence="12">
    <location>
        <begin position="21"/>
        <end position="343"/>
    </location>
</feature>
<evidence type="ECO:0000313" key="13">
    <source>
        <dbReference type="EMBL" id="RLJ69960.1"/>
    </source>
</evidence>
<reference evidence="13 14" key="1">
    <citation type="submission" date="2018-10" db="EMBL/GenBank/DDBJ databases">
        <title>Genomic Encyclopedia of Archaeal and Bacterial Type Strains, Phase II (KMG-II): from individual species to whole genera.</title>
        <authorList>
            <person name="Goeker M."/>
        </authorList>
    </citation>
    <scope>NUCLEOTIDE SEQUENCE [LARGE SCALE GENOMIC DNA]</scope>
    <source>
        <strain evidence="13 14">DSM 16510</strain>
    </source>
</reference>
<dbReference type="Gene3D" id="3.90.1150.10">
    <property type="entry name" value="Aspartate Aminotransferase, domain 1"/>
    <property type="match status" value="1"/>
</dbReference>
<evidence type="ECO:0000256" key="6">
    <source>
        <dbReference type="ARBA" id="ARBA00022605"/>
    </source>
</evidence>
<dbReference type="CDD" id="cd00609">
    <property type="entry name" value="AAT_like"/>
    <property type="match status" value="1"/>
</dbReference>
<dbReference type="NCBIfam" id="TIGR01141">
    <property type="entry name" value="hisC"/>
    <property type="match status" value="1"/>
</dbReference>
<dbReference type="EMBL" id="RCCJ01000001">
    <property type="protein sequence ID" value="RLJ69960.1"/>
    <property type="molecule type" value="Genomic_DNA"/>
</dbReference>
<organism evidence="13 14">
    <name type="scientific">Hydrogenivirga caldilitoris</name>
    <dbReference type="NCBI Taxonomy" id="246264"/>
    <lineage>
        <taxon>Bacteria</taxon>
        <taxon>Pseudomonadati</taxon>
        <taxon>Aquificota</taxon>
        <taxon>Aquificia</taxon>
        <taxon>Aquificales</taxon>
        <taxon>Aquificaceae</taxon>
        <taxon>Hydrogenivirga</taxon>
    </lineage>
</organism>
<dbReference type="InterPro" id="IPR015421">
    <property type="entry name" value="PyrdxlP-dep_Trfase_major"/>
</dbReference>
<evidence type="ECO:0000256" key="10">
    <source>
        <dbReference type="ARBA" id="ARBA00047481"/>
    </source>
</evidence>
<keyword evidence="9 11" id="KW-0368">Histidine biosynthesis</keyword>
<dbReference type="InterPro" id="IPR005861">
    <property type="entry name" value="HisP_aminotrans"/>
</dbReference>
<dbReference type="InterPro" id="IPR050106">
    <property type="entry name" value="HistidinolP_aminotransfase"/>
</dbReference>
<comment type="cofactor">
    <cofactor evidence="1 11">
        <name>pyridoxal 5'-phosphate</name>
        <dbReference type="ChEBI" id="CHEBI:597326"/>
    </cofactor>
</comment>
<comment type="subunit">
    <text evidence="4 11">Homodimer.</text>
</comment>
<name>A0A497XP96_9AQUI</name>
<evidence type="ECO:0000256" key="7">
    <source>
        <dbReference type="ARBA" id="ARBA00022679"/>
    </source>
</evidence>
<feature type="modified residue" description="N6-(pyridoxal phosphate)lysine" evidence="11">
    <location>
        <position position="208"/>
    </location>
</feature>
<sequence>MLSRRLNSLKAYKTETTKARIRLSSNELPYDLPEDLKTLILNELKETQLNRYPDPNSEELREVIGDFFGVSSENILLGNGSDELIYYLSIAVGDFSQGVYVPVPTFPMYEISADMLGRPKVCVQLDENFDINLEKSLELIANKSVVLAYYSYPNNPTGNLFSKEKIHRIREEGVFTVVDEAYYSYSGESFKDEALKREDTVVLRTLSKIGLAGLRVGILIGKESVVSELNKLRLPFNVTSPSQIIAKVVLSSGRDFIEESVKKVTSERERVLKELKGIKGVEVFPSRANFILFRTPFNAKAVHKGLVERDVLIRDMSYLPGLDRCLRVSIGKPEENDIFLEALEKVLVSLN</sequence>
<proteinExistence type="inferred from homology"/>
<accession>A0A497XP96</accession>
<evidence type="ECO:0000256" key="4">
    <source>
        <dbReference type="ARBA" id="ARBA00011738"/>
    </source>
</evidence>
<dbReference type="UniPathway" id="UPA00031">
    <property type="reaction ID" value="UER00012"/>
</dbReference>
<comment type="similarity">
    <text evidence="3 11">Belongs to the class-II pyridoxal-phosphate-dependent aminotransferase family. Histidinol-phosphate aminotransferase subfamily.</text>
</comment>
<comment type="catalytic activity">
    <reaction evidence="10 11">
        <text>L-histidinol phosphate + 2-oxoglutarate = 3-(imidazol-4-yl)-2-oxopropyl phosphate + L-glutamate</text>
        <dbReference type="Rhea" id="RHEA:23744"/>
        <dbReference type="ChEBI" id="CHEBI:16810"/>
        <dbReference type="ChEBI" id="CHEBI:29985"/>
        <dbReference type="ChEBI" id="CHEBI:57766"/>
        <dbReference type="ChEBI" id="CHEBI:57980"/>
        <dbReference type="EC" id="2.6.1.9"/>
    </reaction>
</comment>
<comment type="caution">
    <text evidence="13">The sequence shown here is derived from an EMBL/GenBank/DDBJ whole genome shotgun (WGS) entry which is preliminary data.</text>
</comment>
<dbReference type="GO" id="GO:0004400">
    <property type="term" value="F:histidinol-phosphate transaminase activity"/>
    <property type="evidence" value="ECO:0007669"/>
    <property type="project" value="UniProtKB-UniRule"/>
</dbReference>
<dbReference type="Proteomes" id="UP000267841">
    <property type="component" value="Unassembled WGS sequence"/>
</dbReference>
<dbReference type="AlphaFoldDB" id="A0A497XP96"/>
<keyword evidence="7 11" id="KW-0808">Transferase</keyword>
<dbReference type="RefSeq" id="WP_121008960.1">
    <property type="nucleotide sequence ID" value="NZ_RCCJ01000001.1"/>
</dbReference>
<evidence type="ECO:0000256" key="11">
    <source>
        <dbReference type="HAMAP-Rule" id="MF_01023"/>
    </source>
</evidence>
<evidence type="ECO:0000256" key="3">
    <source>
        <dbReference type="ARBA" id="ARBA00007970"/>
    </source>
</evidence>
<gene>
    <name evidence="11" type="primary">hisC</name>
    <name evidence="13" type="ORF">BCF55_0220</name>
</gene>
<keyword evidence="14" id="KW-1185">Reference proteome</keyword>
<dbReference type="PANTHER" id="PTHR43643:SF6">
    <property type="entry name" value="HISTIDINOL-PHOSPHATE AMINOTRANSFERASE"/>
    <property type="match status" value="1"/>
</dbReference>
<evidence type="ECO:0000259" key="12">
    <source>
        <dbReference type="Pfam" id="PF00155"/>
    </source>
</evidence>
<evidence type="ECO:0000256" key="9">
    <source>
        <dbReference type="ARBA" id="ARBA00023102"/>
    </source>
</evidence>
<dbReference type="InterPro" id="IPR015424">
    <property type="entry name" value="PyrdxlP-dep_Trfase"/>
</dbReference>
<evidence type="ECO:0000256" key="5">
    <source>
        <dbReference type="ARBA" id="ARBA00022576"/>
    </source>
</evidence>
<evidence type="ECO:0000313" key="14">
    <source>
        <dbReference type="Proteomes" id="UP000267841"/>
    </source>
</evidence>
<dbReference type="Pfam" id="PF00155">
    <property type="entry name" value="Aminotran_1_2"/>
    <property type="match status" value="1"/>
</dbReference>
<keyword evidence="5 11" id="KW-0032">Aminotransferase</keyword>
<evidence type="ECO:0000256" key="2">
    <source>
        <dbReference type="ARBA" id="ARBA00005011"/>
    </source>
</evidence>
<dbReference type="SUPFAM" id="SSF53383">
    <property type="entry name" value="PLP-dependent transferases"/>
    <property type="match status" value="1"/>
</dbReference>
<dbReference type="OrthoDB" id="9813612at2"/>
<dbReference type="HAMAP" id="MF_01023">
    <property type="entry name" value="HisC_aminotrans_2"/>
    <property type="match status" value="1"/>
</dbReference>
<keyword evidence="6 11" id="KW-0028">Amino-acid biosynthesis</keyword>
<evidence type="ECO:0000256" key="8">
    <source>
        <dbReference type="ARBA" id="ARBA00022898"/>
    </source>
</evidence>
<comment type="pathway">
    <text evidence="2 11">Amino-acid biosynthesis; L-histidine biosynthesis; L-histidine from 5-phospho-alpha-D-ribose 1-diphosphate: step 7/9.</text>
</comment>
<dbReference type="EC" id="2.6.1.9" evidence="11"/>